<evidence type="ECO:0000313" key="2">
    <source>
        <dbReference type="EMBL" id="KAF2277703.1"/>
    </source>
</evidence>
<dbReference type="RefSeq" id="XP_033655242.1">
    <property type="nucleotide sequence ID" value="XM_033794275.1"/>
</dbReference>
<organism evidence="2 3">
    <name type="scientific">Westerdykella ornata</name>
    <dbReference type="NCBI Taxonomy" id="318751"/>
    <lineage>
        <taxon>Eukaryota</taxon>
        <taxon>Fungi</taxon>
        <taxon>Dikarya</taxon>
        <taxon>Ascomycota</taxon>
        <taxon>Pezizomycotina</taxon>
        <taxon>Dothideomycetes</taxon>
        <taxon>Pleosporomycetidae</taxon>
        <taxon>Pleosporales</taxon>
        <taxon>Sporormiaceae</taxon>
        <taxon>Westerdykella</taxon>
    </lineage>
</organism>
<dbReference type="AlphaFoldDB" id="A0A6A6JNK1"/>
<keyword evidence="1" id="KW-0472">Membrane</keyword>
<gene>
    <name evidence="2" type="ORF">EI97DRAFT_270764</name>
</gene>
<reference evidence="2" key="1">
    <citation type="journal article" date="2020" name="Stud. Mycol.">
        <title>101 Dothideomycetes genomes: a test case for predicting lifestyles and emergence of pathogens.</title>
        <authorList>
            <person name="Haridas S."/>
            <person name="Albert R."/>
            <person name="Binder M."/>
            <person name="Bloem J."/>
            <person name="Labutti K."/>
            <person name="Salamov A."/>
            <person name="Andreopoulos B."/>
            <person name="Baker S."/>
            <person name="Barry K."/>
            <person name="Bills G."/>
            <person name="Bluhm B."/>
            <person name="Cannon C."/>
            <person name="Castanera R."/>
            <person name="Culley D."/>
            <person name="Daum C."/>
            <person name="Ezra D."/>
            <person name="Gonzalez J."/>
            <person name="Henrissat B."/>
            <person name="Kuo A."/>
            <person name="Liang C."/>
            <person name="Lipzen A."/>
            <person name="Lutzoni F."/>
            <person name="Magnuson J."/>
            <person name="Mondo S."/>
            <person name="Nolan M."/>
            <person name="Ohm R."/>
            <person name="Pangilinan J."/>
            <person name="Park H.-J."/>
            <person name="Ramirez L."/>
            <person name="Alfaro M."/>
            <person name="Sun H."/>
            <person name="Tritt A."/>
            <person name="Yoshinaga Y."/>
            <person name="Zwiers L.-H."/>
            <person name="Turgeon B."/>
            <person name="Goodwin S."/>
            <person name="Spatafora J."/>
            <person name="Crous P."/>
            <person name="Grigoriev I."/>
        </authorList>
    </citation>
    <scope>NUCLEOTIDE SEQUENCE</scope>
    <source>
        <strain evidence="2">CBS 379.55</strain>
    </source>
</reference>
<dbReference type="EMBL" id="ML986489">
    <property type="protein sequence ID" value="KAF2277703.1"/>
    <property type="molecule type" value="Genomic_DNA"/>
</dbReference>
<sequence length="168" mass="18759">MAAVDSRARATITTITTIKLPLCELTKCYEPGIRPAVTRTQVNDAPRTSGLACPCATWPPGRLGEDRQPPRRTPSHCPRLLGLHASKHQRRRKDGMASLLAMYIPFCFETALHRRSPKPDGSLSQTGSLHVRFLWRLFMAISSSLHMLLPSWLHSLLGIARPGMRLSR</sequence>
<dbReference type="Proteomes" id="UP000800097">
    <property type="component" value="Unassembled WGS sequence"/>
</dbReference>
<evidence type="ECO:0000256" key="1">
    <source>
        <dbReference type="SAM" id="Phobius"/>
    </source>
</evidence>
<name>A0A6A6JNK1_WESOR</name>
<keyword evidence="1" id="KW-0812">Transmembrane</keyword>
<feature type="transmembrane region" description="Helical" evidence="1">
    <location>
        <begin position="133"/>
        <end position="160"/>
    </location>
</feature>
<keyword evidence="3" id="KW-1185">Reference proteome</keyword>
<feature type="transmembrane region" description="Helical" evidence="1">
    <location>
        <begin position="96"/>
        <end position="113"/>
    </location>
</feature>
<evidence type="ECO:0000313" key="3">
    <source>
        <dbReference type="Proteomes" id="UP000800097"/>
    </source>
</evidence>
<dbReference type="GeneID" id="54547450"/>
<protein>
    <submittedName>
        <fullName evidence="2">Uncharacterized protein</fullName>
    </submittedName>
</protein>
<keyword evidence="1" id="KW-1133">Transmembrane helix</keyword>
<accession>A0A6A6JNK1</accession>
<proteinExistence type="predicted"/>